<accession>A0AAD1RDU4</accession>
<feature type="compositionally biased region" description="Basic and acidic residues" evidence="1">
    <location>
        <begin position="83"/>
        <end position="97"/>
    </location>
</feature>
<gene>
    <name evidence="2" type="ORF">PECUL_23A013007</name>
</gene>
<dbReference type="Proteomes" id="UP001295444">
    <property type="component" value="Chromosome 02"/>
</dbReference>
<evidence type="ECO:0000256" key="1">
    <source>
        <dbReference type="SAM" id="MobiDB-lite"/>
    </source>
</evidence>
<dbReference type="AlphaFoldDB" id="A0AAD1RDU4"/>
<feature type="compositionally biased region" description="Polar residues" evidence="1">
    <location>
        <begin position="17"/>
        <end position="36"/>
    </location>
</feature>
<feature type="region of interest" description="Disordered" evidence="1">
    <location>
        <begin position="1"/>
        <end position="103"/>
    </location>
</feature>
<protein>
    <submittedName>
        <fullName evidence="2">Uncharacterized protein</fullName>
    </submittedName>
</protein>
<proteinExistence type="predicted"/>
<dbReference type="EMBL" id="OW240913">
    <property type="protein sequence ID" value="CAH2249561.1"/>
    <property type="molecule type" value="Genomic_DNA"/>
</dbReference>
<name>A0AAD1RDU4_PELCU</name>
<evidence type="ECO:0000313" key="2">
    <source>
        <dbReference type="EMBL" id="CAH2249561.1"/>
    </source>
</evidence>
<feature type="non-terminal residue" evidence="2">
    <location>
        <position position="1"/>
    </location>
</feature>
<evidence type="ECO:0000313" key="3">
    <source>
        <dbReference type="Proteomes" id="UP001295444"/>
    </source>
</evidence>
<sequence>QTPKAPPTHPAHLSTPHLRTNITPHSKTQKDISPQYNHRDKTQTDNQTDFTPPTERLTRTGETYKPPKYPKLANPHHKYHNTPRGETKQGERNEHDTQGTSNH</sequence>
<organism evidence="2 3">
    <name type="scientific">Pelobates cultripes</name>
    <name type="common">Western spadefoot toad</name>
    <dbReference type="NCBI Taxonomy" id="61616"/>
    <lineage>
        <taxon>Eukaryota</taxon>
        <taxon>Metazoa</taxon>
        <taxon>Chordata</taxon>
        <taxon>Craniata</taxon>
        <taxon>Vertebrata</taxon>
        <taxon>Euteleostomi</taxon>
        <taxon>Amphibia</taxon>
        <taxon>Batrachia</taxon>
        <taxon>Anura</taxon>
        <taxon>Pelobatoidea</taxon>
        <taxon>Pelobatidae</taxon>
        <taxon>Pelobates</taxon>
    </lineage>
</organism>
<keyword evidence="3" id="KW-1185">Reference proteome</keyword>
<reference evidence="2" key="1">
    <citation type="submission" date="2022-03" db="EMBL/GenBank/DDBJ databases">
        <authorList>
            <person name="Alioto T."/>
            <person name="Alioto T."/>
            <person name="Gomez Garrido J."/>
        </authorList>
    </citation>
    <scope>NUCLEOTIDE SEQUENCE</scope>
</reference>